<dbReference type="EC" id="2.7.13.3" evidence="2"/>
<proteinExistence type="predicted"/>
<keyword evidence="5" id="KW-0902">Two-component regulatory system</keyword>
<dbReference type="InterPro" id="IPR036890">
    <property type="entry name" value="HATPase_C_sf"/>
</dbReference>
<dbReference type="GO" id="GO:0000155">
    <property type="term" value="F:phosphorelay sensor kinase activity"/>
    <property type="evidence" value="ECO:0007669"/>
    <property type="project" value="InterPro"/>
</dbReference>
<evidence type="ECO:0000256" key="2">
    <source>
        <dbReference type="ARBA" id="ARBA00012438"/>
    </source>
</evidence>
<comment type="catalytic activity">
    <reaction evidence="1">
        <text>ATP + protein L-histidine = ADP + protein N-phospho-L-histidine.</text>
        <dbReference type="EC" id="2.7.13.3"/>
    </reaction>
</comment>
<evidence type="ECO:0000256" key="4">
    <source>
        <dbReference type="ARBA" id="ARBA00022777"/>
    </source>
</evidence>
<dbReference type="Proteomes" id="UP000198896">
    <property type="component" value="Unassembled WGS sequence"/>
</dbReference>
<evidence type="ECO:0000313" key="11">
    <source>
        <dbReference type="Proteomes" id="UP000198896"/>
    </source>
</evidence>
<reference evidence="10 11" key="1">
    <citation type="submission" date="2016-10" db="EMBL/GenBank/DDBJ databases">
        <authorList>
            <person name="de Groot N.N."/>
        </authorList>
    </citation>
    <scope>NUCLEOTIDE SEQUENCE [LARGE SCALE GENOMIC DNA]</scope>
    <source>
        <strain evidence="10 11">DSM 9236</strain>
    </source>
</reference>
<dbReference type="InterPro" id="IPR035965">
    <property type="entry name" value="PAS-like_dom_sf"/>
</dbReference>
<dbReference type="OrthoDB" id="9790669at2"/>
<keyword evidence="3" id="KW-0597">Phosphoprotein</keyword>
<dbReference type="STRING" id="1123323.SAMN05216245_103201"/>
<feature type="domain" description="Response regulatory" evidence="8">
    <location>
        <begin position="3"/>
        <end position="118"/>
    </location>
</feature>
<feature type="domain" description="Response regulatory" evidence="8">
    <location>
        <begin position="786"/>
        <end position="907"/>
    </location>
</feature>
<sequence length="910" mass="103774">MKKLLLIDTSERDKEIIKSILDVEFDVIVARNGTEGLSILDSMPSISVAVLVFPLIGLNGMETLQTIRSDSRFKHMAVVVVEKGKVSDEIMDLTVGADDVIHTPCDPELLLAKIRNVVTNRELLLTTQNRSGLQSNILDETDTAIYVVDAINYNLYYVNHAASKLMGCSLQNYSGKKCFKYLLGKNAPCEFCKVAIAHTKQNTSELYLPKADRTVKVTVRMMEWMGRPSYILYEDDITEQKKAYELAEKRYQQELQRRSRVNLDFMAYLLMNVTKGTVLEHDPHGFPVPTIAPGHPISDFIEHVLPTVIDFDKRREFAEMLSLENMRKAYEEGNNFLSIDYRRYSRQDNIIMWARSTIQLMKDPQSGELTAFLYTYDINEMRMIQETIQVAARYDYDILAHINLITETIKCYAQNKSRLNRFLNKEYPYEKTIQRYIGKYVLKEERAETLQLMQLSVISKELQDKDIYEVIVKIIERGQVRQKKVRFANFDKKYGMVFLSVVDITDVLEHEAKQRQNLVQELAAKNEESRRKTHFLSSVSEEMKNSLNTVIGMADIAEEDIRNDKMVRQSLQSIRKSTEHIVNIVNDMMDLSRIENGTMLFKKEFCDANIGLELLQKHIKPLLAAKNQKLVVEKQVYHTTYYADRAILQKMTANLIGFMSKATPSRGIIRARLFELPSLNKNFVHFRFSLQSEQASVNETEIRNRMKAFAWLERGNGSIRNESGLGLAIAKGLAAGYQGSLEVKCLPETGLEFVTDVHFELADKEAAKKKAVGLDARNNMELQGLQILVAEDKLVSILVARKLLASKGIKADYVKNGKLAFQKFRDSQEGFYNLIILNLHLPEVDGYEAAQMIRACEHPQAKTIPIIAMSGNLVDDNEGKCLSAGMNAFIPKPIKGDRLLKLIVSVLQNA</sequence>
<evidence type="ECO:0000256" key="6">
    <source>
        <dbReference type="PROSITE-ProRule" id="PRU00169"/>
    </source>
</evidence>
<dbReference type="InterPro" id="IPR001789">
    <property type="entry name" value="Sig_transdc_resp-reg_receiver"/>
</dbReference>
<dbReference type="Gene3D" id="3.40.50.2300">
    <property type="match status" value="2"/>
</dbReference>
<dbReference type="SUPFAM" id="SSF52172">
    <property type="entry name" value="CheY-like"/>
    <property type="match status" value="2"/>
</dbReference>
<dbReference type="Gene3D" id="1.10.287.130">
    <property type="match status" value="1"/>
</dbReference>
<dbReference type="PANTHER" id="PTHR45339:SF3">
    <property type="entry name" value="HISTIDINE KINASE"/>
    <property type="match status" value="1"/>
</dbReference>
<dbReference type="SMART" id="SM00388">
    <property type="entry name" value="HisKA"/>
    <property type="match status" value="1"/>
</dbReference>
<name>A0A1I1ZAI1_9FIRM</name>
<dbReference type="Gene3D" id="3.30.450.20">
    <property type="entry name" value="PAS domain"/>
    <property type="match status" value="1"/>
</dbReference>
<dbReference type="InterPro" id="IPR000014">
    <property type="entry name" value="PAS"/>
</dbReference>
<dbReference type="PROSITE" id="PS50110">
    <property type="entry name" value="RESPONSE_REGULATORY"/>
    <property type="match status" value="2"/>
</dbReference>
<evidence type="ECO:0000256" key="3">
    <source>
        <dbReference type="ARBA" id="ARBA00022553"/>
    </source>
</evidence>
<dbReference type="InterPro" id="IPR003661">
    <property type="entry name" value="HisK_dim/P_dom"/>
</dbReference>
<evidence type="ECO:0000256" key="5">
    <source>
        <dbReference type="ARBA" id="ARBA00023012"/>
    </source>
</evidence>
<dbReference type="InterPro" id="IPR011006">
    <property type="entry name" value="CheY-like_superfamily"/>
</dbReference>
<dbReference type="CDD" id="cd17546">
    <property type="entry name" value="REC_hyHK_CKI1_RcsC-like"/>
    <property type="match status" value="1"/>
</dbReference>
<keyword evidence="11" id="KW-1185">Reference proteome</keyword>
<dbReference type="InterPro" id="IPR005467">
    <property type="entry name" value="His_kinase_dom"/>
</dbReference>
<evidence type="ECO:0000259" key="9">
    <source>
        <dbReference type="PROSITE" id="PS50112"/>
    </source>
</evidence>
<evidence type="ECO:0000313" key="10">
    <source>
        <dbReference type="EMBL" id="SFE28689.1"/>
    </source>
</evidence>
<dbReference type="SUPFAM" id="SSF55874">
    <property type="entry name" value="ATPase domain of HSP90 chaperone/DNA topoisomerase II/histidine kinase"/>
    <property type="match status" value="1"/>
</dbReference>
<keyword evidence="4 10" id="KW-0808">Transferase</keyword>
<evidence type="ECO:0000259" key="7">
    <source>
        <dbReference type="PROSITE" id="PS50109"/>
    </source>
</evidence>
<dbReference type="SUPFAM" id="SSF55785">
    <property type="entry name" value="PYP-like sensor domain (PAS domain)"/>
    <property type="match status" value="1"/>
</dbReference>
<accession>A0A1I1ZAI1</accession>
<dbReference type="InterPro" id="IPR036097">
    <property type="entry name" value="HisK_dim/P_sf"/>
</dbReference>
<dbReference type="AlphaFoldDB" id="A0A1I1ZAI1"/>
<dbReference type="PROSITE" id="PS50112">
    <property type="entry name" value="PAS"/>
    <property type="match status" value="1"/>
</dbReference>
<evidence type="ECO:0000256" key="1">
    <source>
        <dbReference type="ARBA" id="ARBA00000085"/>
    </source>
</evidence>
<dbReference type="PANTHER" id="PTHR45339">
    <property type="entry name" value="HYBRID SIGNAL TRANSDUCTION HISTIDINE KINASE J"/>
    <property type="match status" value="1"/>
</dbReference>
<comment type="caution">
    <text evidence="6">Lacks conserved residue(s) required for the propagation of feature annotation.</text>
</comment>
<dbReference type="Pfam" id="PF00512">
    <property type="entry name" value="HisKA"/>
    <property type="match status" value="1"/>
</dbReference>
<dbReference type="SMART" id="SM00448">
    <property type="entry name" value="REC"/>
    <property type="match status" value="2"/>
</dbReference>
<feature type="domain" description="PAS" evidence="9">
    <location>
        <begin position="137"/>
        <end position="176"/>
    </location>
</feature>
<protein>
    <recommendedName>
        <fullName evidence="2">histidine kinase</fullName>
        <ecNumber evidence="2">2.7.13.3</ecNumber>
    </recommendedName>
</protein>
<organism evidence="10 11">
    <name type="scientific">Succiniclasticum ruminis DSM 9236</name>
    <dbReference type="NCBI Taxonomy" id="1123323"/>
    <lineage>
        <taxon>Bacteria</taxon>
        <taxon>Bacillati</taxon>
        <taxon>Bacillota</taxon>
        <taxon>Negativicutes</taxon>
        <taxon>Acidaminococcales</taxon>
        <taxon>Acidaminococcaceae</taxon>
        <taxon>Succiniclasticum</taxon>
    </lineage>
</organism>
<dbReference type="PROSITE" id="PS50109">
    <property type="entry name" value="HIS_KIN"/>
    <property type="match status" value="1"/>
</dbReference>
<dbReference type="Gene3D" id="3.30.565.10">
    <property type="entry name" value="Histidine kinase-like ATPase, C-terminal domain"/>
    <property type="match status" value="1"/>
</dbReference>
<keyword evidence="4 10" id="KW-0418">Kinase</keyword>
<feature type="domain" description="Histidine kinase" evidence="7">
    <location>
        <begin position="538"/>
        <end position="761"/>
    </location>
</feature>
<evidence type="ECO:0000259" key="8">
    <source>
        <dbReference type="PROSITE" id="PS50110"/>
    </source>
</evidence>
<gene>
    <name evidence="10" type="ORF">SAMN05216245_103201</name>
</gene>
<dbReference type="Pfam" id="PF00072">
    <property type="entry name" value="Response_reg"/>
    <property type="match status" value="1"/>
</dbReference>
<dbReference type="CDD" id="cd00082">
    <property type="entry name" value="HisKA"/>
    <property type="match status" value="1"/>
</dbReference>
<dbReference type="EMBL" id="FONL01000003">
    <property type="protein sequence ID" value="SFE28689.1"/>
    <property type="molecule type" value="Genomic_DNA"/>
</dbReference>
<dbReference type="RefSeq" id="WP_093913020.1">
    <property type="nucleotide sequence ID" value="NZ_FONL01000003.1"/>
</dbReference>
<dbReference type="SUPFAM" id="SSF47384">
    <property type="entry name" value="Homodimeric domain of signal transducing histidine kinase"/>
    <property type="match status" value="1"/>
</dbReference>